<dbReference type="Gene3D" id="1.20.1560.10">
    <property type="entry name" value="ABC transporter type 1, transmembrane domain"/>
    <property type="match status" value="1"/>
</dbReference>
<dbReference type="SUPFAM" id="SSF90123">
    <property type="entry name" value="ABC transporter transmembrane region"/>
    <property type="match status" value="1"/>
</dbReference>
<dbReference type="InterPro" id="IPR003593">
    <property type="entry name" value="AAA+_ATPase"/>
</dbReference>
<feature type="domain" description="ABC transporter" evidence="18">
    <location>
        <begin position="468"/>
        <end position="757"/>
    </location>
</feature>
<comment type="subcellular location">
    <subcellularLocation>
        <location evidence="2">Endoplasmic reticulum membrane</location>
        <topology evidence="2">Multi-pass membrane protein</topology>
    </subcellularLocation>
</comment>
<dbReference type="PROSITE" id="PS50893">
    <property type="entry name" value="ABC_TRANSPORTER_2"/>
    <property type="match status" value="1"/>
</dbReference>
<name>A0A671EZI0_RHIFE</name>
<dbReference type="GO" id="GO:0001913">
    <property type="term" value="P:T cell mediated cytotoxicity"/>
    <property type="evidence" value="ECO:0007669"/>
    <property type="project" value="Ensembl"/>
</dbReference>
<feature type="transmembrane region" description="Helical" evidence="17">
    <location>
        <begin position="12"/>
        <end position="31"/>
    </location>
</feature>
<keyword evidence="21" id="KW-1185">Reference proteome</keyword>
<keyword evidence="12" id="KW-1064">Adaptive immunity</keyword>
<keyword evidence="8" id="KW-0460">Magnesium</keyword>
<dbReference type="Proteomes" id="UP000472240">
    <property type="component" value="Chromosome 3"/>
</dbReference>
<dbReference type="GO" id="GO:0005524">
    <property type="term" value="F:ATP binding"/>
    <property type="evidence" value="ECO:0007669"/>
    <property type="project" value="UniProtKB-KW"/>
</dbReference>
<dbReference type="InterPro" id="IPR017871">
    <property type="entry name" value="ABC_transporter-like_CS"/>
</dbReference>
<dbReference type="GO" id="GO:0015421">
    <property type="term" value="F:ABC-type oligopeptide transporter activity"/>
    <property type="evidence" value="ECO:0007669"/>
    <property type="project" value="TreeGrafter"/>
</dbReference>
<keyword evidence="6" id="KW-0256">Endoplasmic reticulum</keyword>
<dbReference type="CDD" id="cd18590">
    <property type="entry name" value="ABC_6TM_TAP2"/>
    <property type="match status" value="1"/>
</dbReference>
<gene>
    <name evidence="20" type="primary">TAP2</name>
</gene>
<evidence type="ECO:0000256" key="2">
    <source>
        <dbReference type="ARBA" id="ARBA00004477"/>
    </source>
</evidence>
<dbReference type="GO" id="GO:0016887">
    <property type="term" value="F:ATP hydrolysis activity"/>
    <property type="evidence" value="ECO:0007669"/>
    <property type="project" value="InterPro"/>
</dbReference>
<dbReference type="OMA" id="ERQRMTI"/>
<dbReference type="GeneTree" id="ENSGT00940000160499"/>
<reference evidence="20 21" key="2">
    <citation type="journal article" date="2018" name="Annu Rev Anim Biosci">
        <title>Bat Biology, Genomes, and the Bat1K Project: To Generate Chromosome-Level Genomes for All Living Bat Species.</title>
        <authorList>
            <person name="Teeling E.C."/>
            <person name="Vernes S.C."/>
            <person name="Davalos L.M."/>
            <person name="Ray D.A."/>
            <person name="Gilbert M.T.P."/>
            <person name="Myers E."/>
        </authorList>
    </citation>
    <scope>NUCLEOTIDE SEQUENCE</scope>
</reference>
<keyword evidence="10" id="KW-0653">Protein transport</keyword>
<dbReference type="Gene3D" id="3.40.50.300">
    <property type="entry name" value="P-loop containing nucleotide triphosphate hydrolases"/>
    <property type="match status" value="2"/>
</dbReference>
<evidence type="ECO:0000259" key="19">
    <source>
        <dbReference type="PROSITE" id="PS50929"/>
    </source>
</evidence>
<dbReference type="InterPro" id="IPR005293">
    <property type="entry name" value="Tap2/ABCB3"/>
</dbReference>
<reference evidence="20 21" key="1">
    <citation type="journal article" date="2015" name="Annu Rev Anim Biosci">
        <title>The Genome 10K Project: a way forward.</title>
        <authorList>
            <person name="Koepfli K.P."/>
            <person name="Paten B."/>
            <person name="O'Brien S.J."/>
            <person name="Koepfli K.P."/>
            <person name="Paten B."/>
            <person name="Antunes A."/>
            <person name="Belov K."/>
            <person name="Bustamante C."/>
            <person name="Castoe T.A."/>
            <person name="Clawson H."/>
            <person name="Crawford A.J."/>
            <person name="Diekhans M."/>
            <person name="Distel D."/>
            <person name="Durbin R."/>
            <person name="Earl D."/>
            <person name="Fujita M.K."/>
            <person name="Gamble T."/>
            <person name="Georges A."/>
            <person name="Gemmell N."/>
            <person name="Gilbert M.T."/>
            <person name="Graves J.M."/>
            <person name="Green R.E."/>
            <person name="Hickey G."/>
            <person name="Jarvis E.D."/>
            <person name="Johnson W."/>
            <person name="Komissarov A."/>
            <person name="Korf I."/>
            <person name="Kuhn R."/>
            <person name="Larkin D.M."/>
            <person name="Lewin H."/>
            <person name="Lopez J.V."/>
            <person name="Ma J."/>
            <person name="Marques-Bonet T."/>
            <person name="Miller W."/>
            <person name="Murphy R."/>
            <person name="Pevzner P."/>
            <person name="Shapiro B."/>
            <person name="Steiner C."/>
            <person name="Tamazian G."/>
            <person name="Venkatesh B."/>
            <person name="Wang J."/>
            <person name="Wayne R."/>
            <person name="Wiley E."/>
            <person name="Yang H."/>
            <person name="Zhang G."/>
            <person name="Haussler D."/>
            <person name="Ryder O."/>
            <person name="O'Brien S.J."/>
        </authorList>
    </citation>
    <scope>NUCLEOTIDE SEQUENCE</scope>
</reference>
<organism evidence="20 21">
    <name type="scientific">Rhinolophus ferrumequinum</name>
    <name type="common">Greater horseshoe bat</name>
    <dbReference type="NCBI Taxonomy" id="59479"/>
    <lineage>
        <taxon>Eukaryota</taxon>
        <taxon>Metazoa</taxon>
        <taxon>Chordata</taxon>
        <taxon>Craniata</taxon>
        <taxon>Vertebrata</taxon>
        <taxon>Euteleostomi</taxon>
        <taxon>Mammalia</taxon>
        <taxon>Eutheria</taxon>
        <taxon>Laurasiatheria</taxon>
        <taxon>Chiroptera</taxon>
        <taxon>Yinpterochiroptera</taxon>
        <taxon>Rhinolophoidea</taxon>
        <taxon>Rhinolophidae</taxon>
        <taxon>Rhinolophinae</taxon>
        <taxon>Rhinolophus</taxon>
    </lineage>
</organism>
<comment type="catalytic activity">
    <reaction evidence="15">
        <text>a peptide antigen(in) + ATP + H2O = a peptide antigen(out) + ADP + phosphate + H(+)</text>
        <dbReference type="Rhea" id="RHEA:65972"/>
        <dbReference type="Rhea" id="RHEA-COMP:16941"/>
        <dbReference type="ChEBI" id="CHEBI:15377"/>
        <dbReference type="ChEBI" id="CHEBI:15378"/>
        <dbReference type="ChEBI" id="CHEBI:30616"/>
        <dbReference type="ChEBI" id="CHEBI:43474"/>
        <dbReference type="ChEBI" id="CHEBI:166823"/>
        <dbReference type="ChEBI" id="CHEBI:456216"/>
        <dbReference type="EC" id="7.4.2.14"/>
    </reaction>
    <physiologicalReaction direction="left-to-right" evidence="15">
        <dbReference type="Rhea" id="RHEA:65973"/>
    </physiologicalReaction>
</comment>
<dbReference type="PANTHER" id="PTHR43394:SF14">
    <property type="entry name" value="TRANSPORTER 2, ATP BINDING CASSETTE SUBFAMILY B"/>
    <property type="match status" value="1"/>
</dbReference>
<dbReference type="InterPro" id="IPR003439">
    <property type="entry name" value="ABC_transporter-like_ATP-bd"/>
</dbReference>
<dbReference type="InterPro" id="IPR039421">
    <property type="entry name" value="Type_1_exporter"/>
</dbReference>
<dbReference type="GO" id="GO:0016607">
    <property type="term" value="C:nuclear speck"/>
    <property type="evidence" value="ECO:0007669"/>
    <property type="project" value="Ensembl"/>
</dbReference>
<dbReference type="GO" id="GO:0042605">
    <property type="term" value="F:peptide antigen binding"/>
    <property type="evidence" value="ECO:0007669"/>
    <property type="project" value="Ensembl"/>
</dbReference>
<dbReference type="GO" id="GO:0046978">
    <property type="term" value="F:TAP1 binding"/>
    <property type="evidence" value="ECO:0007669"/>
    <property type="project" value="Ensembl"/>
</dbReference>
<feature type="region of interest" description="Disordered" evidence="16">
    <location>
        <begin position="548"/>
        <end position="587"/>
    </location>
</feature>
<keyword evidence="11 17" id="KW-1133">Transmembrane helix</keyword>
<feature type="transmembrane region" description="Helical" evidence="17">
    <location>
        <begin position="149"/>
        <end position="172"/>
    </location>
</feature>
<dbReference type="FunCoup" id="A0A671EZI0">
    <property type="interactions" value="293"/>
</dbReference>
<dbReference type="Pfam" id="PF00664">
    <property type="entry name" value="ABC_membrane"/>
    <property type="match status" value="1"/>
</dbReference>
<evidence type="ECO:0000256" key="3">
    <source>
        <dbReference type="ARBA" id="ARBA00022692"/>
    </source>
</evidence>
<evidence type="ECO:0000256" key="12">
    <source>
        <dbReference type="ARBA" id="ARBA00023130"/>
    </source>
</evidence>
<evidence type="ECO:0000256" key="1">
    <source>
        <dbReference type="ARBA" id="ARBA00001946"/>
    </source>
</evidence>
<evidence type="ECO:0000256" key="14">
    <source>
        <dbReference type="ARBA" id="ARBA00034522"/>
    </source>
</evidence>
<dbReference type="Pfam" id="PF00005">
    <property type="entry name" value="ABC_tran"/>
    <property type="match status" value="2"/>
</dbReference>
<dbReference type="InterPro" id="IPR027417">
    <property type="entry name" value="P-loop_NTPase"/>
</dbReference>
<reference evidence="20" key="5">
    <citation type="submission" date="2025-09" db="UniProtKB">
        <authorList>
            <consortium name="Ensembl"/>
        </authorList>
    </citation>
    <scope>IDENTIFICATION</scope>
</reference>
<keyword evidence="7" id="KW-0067">ATP-binding</keyword>
<dbReference type="GO" id="GO:0002481">
    <property type="term" value="P:antigen processing and presentation of exogenous protein antigen via MHC class Ib, TAP-dependent"/>
    <property type="evidence" value="ECO:0007669"/>
    <property type="project" value="Ensembl"/>
</dbReference>
<accession>A0A671EZI0</accession>
<dbReference type="AlphaFoldDB" id="A0A671EZI0"/>
<dbReference type="Ensembl" id="ENSRFET00010020397.1">
    <property type="protein sequence ID" value="ENSRFEP00010018725.1"/>
    <property type="gene ID" value="ENSRFEG00010012594.1"/>
</dbReference>
<dbReference type="GO" id="GO:0002237">
    <property type="term" value="P:response to molecule of bacterial origin"/>
    <property type="evidence" value="ECO:0007669"/>
    <property type="project" value="Ensembl"/>
</dbReference>
<dbReference type="GO" id="GO:0002502">
    <property type="term" value="P:peptide antigen assembly with MHC class I protein complex"/>
    <property type="evidence" value="ECO:0007669"/>
    <property type="project" value="Ensembl"/>
</dbReference>
<feature type="transmembrane region" description="Helical" evidence="17">
    <location>
        <begin position="192"/>
        <end position="217"/>
    </location>
</feature>
<comment type="cofactor">
    <cofactor evidence="1">
        <name>Mg(2+)</name>
        <dbReference type="ChEBI" id="CHEBI:18420"/>
    </cofactor>
</comment>
<evidence type="ECO:0000259" key="18">
    <source>
        <dbReference type="PROSITE" id="PS50893"/>
    </source>
</evidence>
<keyword evidence="3 17" id="KW-0812">Transmembrane</keyword>
<evidence type="ECO:0000256" key="10">
    <source>
        <dbReference type="ARBA" id="ARBA00022927"/>
    </source>
</evidence>
<feature type="transmembrane region" description="Helical" evidence="17">
    <location>
        <begin position="99"/>
        <end position="119"/>
    </location>
</feature>
<dbReference type="GO" id="GO:0002489">
    <property type="term" value="P:antigen processing and presentation of endogenous peptide antigen via MHC class Ib via ER pathway, TAP-dependent"/>
    <property type="evidence" value="ECO:0007669"/>
    <property type="project" value="Ensembl"/>
</dbReference>
<reference evidence="21" key="3">
    <citation type="submission" date="2018-12" db="EMBL/GenBank/DDBJ databases">
        <title>G10K-VGP greater horseshoe bat female genome, primary haplotype.</title>
        <authorList>
            <person name="Teeling E."/>
            <person name="Myers G."/>
            <person name="Vernes S."/>
            <person name="Pippel M."/>
            <person name="Winkler S."/>
            <person name="Fedrigo O."/>
            <person name="Rhie A."/>
            <person name="Koren S."/>
            <person name="Phillippy A."/>
            <person name="Lewin H."/>
            <person name="Damas J."/>
            <person name="Howe K."/>
            <person name="Mountcastle J."/>
            <person name="Jarvis E.D."/>
        </authorList>
    </citation>
    <scope>NUCLEOTIDE SEQUENCE [LARGE SCALE GENOMIC DNA]</scope>
</reference>
<dbReference type="SMART" id="SM00382">
    <property type="entry name" value="AAA"/>
    <property type="match status" value="1"/>
</dbReference>
<feature type="transmembrane region" description="Helical" evidence="17">
    <location>
        <begin position="52"/>
        <end position="79"/>
    </location>
</feature>
<dbReference type="FunFam" id="1.20.1560.10:FF:000042">
    <property type="entry name" value="Antigen peptide transporter 2"/>
    <property type="match status" value="1"/>
</dbReference>
<evidence type="ECO:0000256" key="16">
    <source>
        <dbReference type="SAM" id="MobiDB-lite"/>
    </source>
</evidence>
<evidence type="ECO:0000256" key="17">
    <source>
        <dbReference type="SAM" id="Phobius"/>
    </source>
</evidence>
<evidence type="ECO:0000256" key="5">
    <source>
        <dbReference type="ARBA" id="ARBA00022741"/>
    </source>
</evidence>
<evidence type="ECO:0000256" key="8">
    <source>
        <dbReference type="ARBA" id="ARBA00022842"/>
    </source>
</evidence>
<dbReference type="GO" id="GO:0015433">
    <property type="term" value="F:ABC-type peptide antigen transporter activity"/>
    <property type="evidence" value="ECO:0007669"/>
    <property type="project" value="UniProtKB-EC"/>
</dbReference>
<evidence type="ECO:0000256" key="13">
    <source>
        <dbReference type="ARBA" id="ARBA00023136"/>
    </source>
</evidence>
<evidence type="ECO:0000313" key="20">
    <source>
        <dbReference type="Ensembl" id="ENSRFEP00010018725.1"/>
    </source>
</evidence>
<dbReference type="PRINTS" id="PR01897">
    <property type="entry name" value="TAP2PROTEIN"/>
</dbReference>
<dbReference type="InterPro" id="IPR011527">
    <property type="entry name" value="ABC1_TM_dom"/>
</dbReference>
<dbReference type="GO" id="GO:0042825">
    <property type="term" value="C:TAP complex"/>
    <property type="evidence" value="ECO:0007669"/>
    <property type="project" value="Ensembl"/>
</dbReference>
<evidence type="ECO:0000256" key="15">
    <source>
        <dbReference type="ARBA" id="ARBA00048240"/>
    </source>
</evidence>
<dbReference type="InParanoid" id="A0A671EZI0"/>
<evidence type="ECO:0000256" key="6">
    <source>
        <dbReference type="ARBA" id="ARBA00022824"/>
    </source>
</evidence>
<keyword evidence="5" id="KW-0547">Nucleotide-binding</keyword>
<dbReference type="GO" id="GO:0046872">
    <property type="term" value="F:metal ion binding"/>
    <property type="evidence" value="ECO:0007669"/>
    <property type="project" value="UniProtKB-KW"/>
</dbReference>
<dbReference type="InterPro" id="IPR036640">
    <property type="entry name" value="ABC1_TM_sf"/>
</dbReference>
<dbReference type="EC" id="7.4.2.14" evidence="14"/>
<dbReference type="GO" id="GO:0001916">
    <property type="term" value="P:positive regulation of T cell mediated cytotoxicity"/>
    <property type="evidence" value="ECO:0007669"/>
    <property type="project" value="Ensembl"/>
</dbReference>
<evidence type="ECO:0000256" key="7">
    <source>
        <dbReference type="ARBA" id="ARBA00022840"/>
    </source>
</evidence>
<evidence type="ECO:0000313" key="21">
    <source>
        <dbReference type="Proteomes" id="UP000472240"/>
    </source>
</evidence>
<evidence type="ECO:0000256" key="4">
    <source>
        <dbReference type="ARBA" id="ARBA00022723"/>
    </source>
</evidence>
<evidence type="ECO:0000256" key="11">
    <source>
        <dbReference type="ARBA" id="ARBA00022989"/>
    </source>
</evidence>
<dbReference type="GO" id="GO:0023029">
    <property type="term" value="F:MHC class Ib protein binding"/>
    <property type="evidence" value="ECO:0007669"/>
    <property type="project" value="Ensembl"/>
</dbReference>
<proteinExistence type="predicted"/>
<dbReference type="GO" id="GO:0046968">
    <property type="term" value="P:peptide antigen transport"/>
    <property type="evidence" value="ECO:0007669"/>
    <property type="project" value="Ensembl"/>
</dbReference>
<feature type="domain" description="ABC transmembrane type-1" evidence="19">
    <location>
        <begin position="153"/>
        <end position="435"/>
    </location>
</feature>
<dbReference type="GO" id="GO:0015031">
    <property type="term" value="P:protein transport"/>
    <property type="evidence" value="ECO:0007669"/>
    <property type="project" value="UniProtKB-KW"/>
</dbReference>
<dbReference type="PROSITE" id="PS50929">
    <property type="entry name" value="ABC_TM1F"/>
    <property type="match status" value="1"/>
</dbReference>
<keyword evidence="4" id="KW-0479">Metal-binding</keyword>
<sequence>MRLPDLRPWASLLLADSALLWLLQGTLGTLLPRGLPGLWLEGTLRLGGLWWLLKLGGLLGFVGTLLPLLCLLAPLFLSLRALVPGAWSAPPVRVASAPWSWLLLGYGAAGLSWAVWAVLSPPGAQDREQGQENNKALMWRLLKLSRPDLPFLAAAFFFLVMAVWGETLIPYYSGRVIDILGGDFDPEAFASAIFFMCLFSFGSSLSAGLRGGSFTFIMSRINLRIREQLFSSLLRQDLGFFQETKTGELNSRLNSDTKLMSSWLPLNANVLLRSLVKVVGLYSFMLSLSPRLTFLSLLEVPLMMAAEKVYNVRHRAVLLEIQDAVAKAGQVVREAVGGLQTVRSFGAEEHEVCRYKEALERCRQLWWRRDLERALYLLLRRMVHLGMQVLMLSCGLQQILAGNLTRGGLLSFLLFQEDVGHYVHTLVYMYGDMLSNVGAAEKVFCYLDRQPNLPPPGTLAPPTLQGRVEFQDVSFAYPNRPDQPVLKGLTFTLHPGQMTALVGPNGSGKSTVAALLQNLYQPTGGKLLLDGEPVSQYEHRYLHRQVCGGKKDGRSEGSNMCRQSVGGRGKKQESVLREAGKEAPCPGGSHPGLCSHYCAQVVLIGQEPVLFSGSVRDNITYGLESCSDEKVMAAAQAARADEFITEMEHGLYTDVGEKGNQLAVGQKQRLAIARALVRDPRVLILDEATSALDVQCEQALQDWQSRGDRTVLVIAHRLQTIQKADQILVLRQGELQERAQLMEGQDLYSRLVQQQQLQD</sequence>
<dbReference type="PIRSF" id="PIRSF002773">
    <property type="entry name" value="ABC_prm/ATPase_B"/>
    <property type="match status" value="1"/>
</dbReference>
<keyword evidence="10" id="KW-0813">Transport</keyword>
<dbReference type="GO" id="GO:0046967">
    <property type="term" value="P:cytosol to endoplasmic reticulum transport"/>
    <property type="evidence" value="ECO:0007669"/>
    <property type="project" value="Ensembl"/>
</dbReference>
<feature type="compositionally biased region" description="Basic and acidic residues" evidence="16">
    <location>
        <begin position="570"/>
        <end position="581"/>
    </location>
</feature>
<dbReference type="PANTHER" id="PTHR43394">
    <property type="entry name" value="ATP-DEPENDENT PERMEASE MDL1, MITOCHONDRIAL"/>
    <property type="match status" value="1"/>
</dbReference>
<protein>
    <recommendedName>
        <fullName evidence="14">ABC-type antigen peptide transporter</fullName>
        <ecNumber evidence="14">7.4.2.14</ecNumber>
    </recommendedName>
</protein>
<evidence type="ECO:0000256" key="9">
    <source>
        <dbReference type="ARBA" id="ARBA00022859"/>
    </source>
</evidence>
<keyword evidence="13 17" id="KW-0472">Membrane</keyword>
<dbReference type="SUPFAM" id="SSF52540">
    <property type="entry name" value="P-loop containing nucleoside triphosphate hydrolases"/>
    <property type="match status" value="1"/>
</dbReference>
<reference evidence="20" key="4">
    <citation type="submission" date="2025-08" db="UniProtKB">
        <authorList>
            <consortium name="Ensembl"/>
        </authorList>
    </citation>
    <scope>IDENTIFICATION</scope>
</reference>
<dbReference type="PROSITE" id="PS00211">
    <property type="entry name" value="ABC_TRANSPORTER_1"/>
    <property type="match status" value="1"/>
</dbReference>
<dbReference type="GO" id="GO:0002485">
    <property type="term" value="P:antigen processing and presentation of endogenous peptide antigen via MHC class I via ER pathway, TAP-dependent"/>
    <property type="evidence" value="ECO:0007669"/>
    <property type="project" value="Ensembl"/>
</dbReference>
<keyword evidence="9" id="KW-0391">Immunity</keyword>